<dbReference type="PROSITE" id="PS50181">
    <property type="entry name" value="FBOX"/>
    <property type="match status" value="1"/>
</dbReference>
<dbReference type="InterPro" id="IPR001810">
    <property type="entry name" value="F-box_dom"/>
</dbReference>
<dbReference type="PANTHER" id="PTHR31672">
    <property type="entry name" value="BNACNNG10540D PROTEIN"/>
    <property type="match status" value="1"/>
</dbReference>
<sequence length="149" mass="17033">MISDLPHDLEIEILARVLPKSLAKLQTTCKRWYALFKDPKFVMKNNNLRKSSSKEVMLLLDYSVDRVNNSIDASMEFTGRLKRLQDSKDVKLSRIWHCNGLILCCRKDIKSLVVWNPCTGETRCIINFTGGLIIMLLDVETVLATTTKS</sequence>
<evidence type="ECO:0000259" key="1">
    <source>
        <dbReference type="PROSITE" id="PS50181"/>
    </source>
</evidence>
<dbReference type="AlphaFoldDB" id="A0A3P5Z395"/>
<dbReference type="EMBL" id="LR031571">
    <property type="protein sequence ID" value="VDC74526.1"/>
    <property type="molecule type" value="Genomic_DNA"/>
</dbReference>
<evidence type="ECO:0000313" key="2">
    <source>
        <dbReference type="EMBL" id="VDC74526.1"/>
    </source>
</evidence>
<proteinExistence type="predicted"/>
<name>A0A3P5Z395_BRACM</name>
<dbReference type="InterPro" id="IPR006527">
    <property type="entry name" value="F-box-assoc_dom_typ1"/>
</dbReference>
<dbReference type="PANTHER" id="PTHR31672:SF13">
    <property type="entry name" value="F-BOX PROTEIN CPR30-LIKE"/>
    <property type="match status" value="1"/>
</dbReference>
<dbReference type="Pfam" id="PF00646">
    <property type="entry name" value="F-box"/>
    <property type="match status" value="1"/>
</dbReference>
<dbReference type="Pfam" id="PF07734">
    <property type="entry name" value="FBA_1"/>
    <property type="match status" value="1"/>
</dbReference>
<dbReference type="Gene3D" id="1.20.1280.50">
    <property type="match status" value="1"/>
</dbReference>
<dbReference type="InterPro" id="IPR036047">
    <property type="entry name" value="F-box-like_dom_sf"/>
</dbReference>
<organism evidence="2">
    <name type="scientific">Brassica campestris</name>
    <name type="common">Field mustard</name>
    <dbReference type="NCBI Taxonomy" id="3711"/>
    <lineage>
        <taxon>Eukaryota</taxon>
        <taxon>Viridiplantae</taxon>
        <taxon>Streptophyta</taxon>
        <taxon>Embryophyta</taxon>
        <taxon>Tracheophyta</taxon>
        <taxon>Spermatophyta</taxon>
        <taxon>Magnoliopsida</taxon>
        <taxon>eudicotyledons</taxon>
        <taxon>Gunneridae</taxon>
        <taxon>Pentapetalae</taxon>
        <taxon>rosids</taxon>
        <taxon>malvids</taxon>
        <taxon>Brassicales</taxon>
        <taxon>Brassicaceae</taxon>
        <taxon>Brassiceae</taxon>
        <taxon>Brassica</taxon>
    </lineage>
</organism>
<feature type="domain" description="F-box" evidence="1">
    <location>
        <begin position="1"/>
        <end position="46"/>
    </location>
</feature>
<protein>
    <recommendedName>
        <fullName evidence="1">F-box domain-containing protein</fullName>
    </recommendedName>
</protein>
<dbReference type="InterPro" id="IPR050796">
    <property type="entry name" value="SCF_F-box_component"/>
</dbReference>
<accession>A0A3P5Z395</accession>
<dbReference type="SUPFAM" id="SSF81383">
    <property type="entry name" value="F-box domain"/>
    <property type="match status" value="1"/>
</dbReference>
<gene>
    <name evidence="2" type="ORF">BRAA01T01028Z</name>
</gene>
<dbReference type="SMART" id="SM00256">
    <property type="entry name" value="FBOX"/>
    <property type="match status" value="1"/>
</dbReference>
<reference evidence="2" key="1">
    <citation type="submission" date="2018-11" db="EMBL/GenBank/DDBJ databases">
        <authorList>
            <consortium name="Genoscope - CEA"/>
            <person name="William W."/>
        </authorList>
    </citation>
    <scope>NUCLEOTIDE SEQUENCE</scope>
</reference>